<accession>A0A8H5KN34</accession>
<dbReference type="Gene3D" id="3.40.50.300">
    <property type="entry name" value="P-loop containing nucleotide triphosphate hydrolases"/>
    <property type="match status" value="1"/>
</dbReference>
<organism evidence="1 2">
    <name type="scientific">Fusarium pseudocircinatum</name>
    <dbReference type="NCBI Taxonomy" id="56676"/>
    <lineage>
        <taxon>Eukaryota</taxon>
        <taxon>Fungi</taxon>
        <taxon>Dikarya</taxon>
        <taxon>Ascomycota</taxon>
        <taxon>Pezizomycotina</taxon>
        <taxon>Sordariomycetes</taxon>
        <taxon>Hypocreomycetidae</taxon>
        <taxon>Hypocreales</taxon>
        <taxon>Nectriaceae</taxon>
        <taxon>Fusarium</taxon>
        <taxon>Fusarium fujikuroi species complex</taxon>
    </lineage>
</organism>
<dbReference type="SUPFAM" id="SSF52540">
    <property type="entry name" value="P-loop containing nucleoside triphosphate hydrolases"/>
    <property type="match status" value="1"/>
</dbReference>
<comment type="caution">
    <text evidence="1">The sequence shown here is derived from an EMBL/GenBank/DDBJ whole genome shotgun (WGS) entry which is preliminary data.</text>
</comment>
<dbReference type="AlphaFoldDB" id="A0A8H5KN34"/>
<dbReference type="InterPro" id="IPR027417">
    <property type="entry name" value="P-loop_NTPase"/>
</dbReference>
<dbReference type="OrthoDB" id="5105430at2759"/>
<sequence>MNVLGSRAGEPGEVSPVEEIPGLNLARATQMTITESSWTSGKLGQVIERTYRLPQDKQVHIWHMRAHPSEIDQFILDRQAQKTHFVRQLLSAITGEANAKAVDINEKALPTHRVYEWAKGRAKDTAENERINKALEEWTSTL</sequence>
<dbReference type="EMBL" id="JAAOAS010000390">
    <property type="protein sequence ID" value="KAF5577320.1"/>
    <property type="molecule type" value="Genomic_DNA"/>
</dbReference>
<gene>
    <name evidence="1" type="ORF">FPCIR_12205</name>
</gene>
<evidence type="ECO:0000313" key="2">
    <source>
        <dbReference type="Proteomes" id="UP000546213"/>
    </source>
</evidence>
<name>A0A8H5KN34_9HYPO</name>
<protein>
    <submittedName>
        <fullName evidence="1">Global transactivator</fullName>
    </submittedName>
</protein>
<keyword evidence="2" id="KW-1185">Reference proteome</keyword>
<proteinExistence type="predicted"/>
<evidence type="ECO:0000313" key="1">
    <source>
        <dbReference type="EMBL" id="KAF5577320.1"/>
    </source>
</evidence>
<dbReference type="Proteomes" id="UP000546213">
    <property type="component" value="Unassembled WGS sequence"/>
</dbReference>
<reference evidence="1 2" key="1">
    <citation type="submission" date="2020-05" db="EMBL/GenBank/DDBJ databases">
        <title>Identification and distribution of gene clusters putatively required for synthesis of sphingolipid metabolism inhibitors in phylogenetically diverse species of the filamentous fungus Fusarium.</title>
        <authorList>
            <person name="Kim H.-S."/>
            <person name="Busman M."/>
            <person name="Brown D.W."/>
            <person name="Divon H."/>
            <person name="Uhlig S."/>
            <person name="Proctor R.H."/>
        </authorList>
    </citation>
    <scope>NUCLEOTIDE SEQUENCE [LARGE SCALE GENOMIC DNA]</scope>
    <source>
        <strain evidence="1 2">NRRL 36939</strain>
    </source>
</reference>